<keyword evidence="2" id="KW-1185">Reference proteome</keyword>
<dbReference type="AlphaFoldDB" id="A0AA40AKI0"/>
<dbReference type="Proteomes" id="UP001172101">
    <property type="component" value="Unassembled WGS sequence"/>
</dbReference>
<sequence length="370" mass="42304">MDPWVLSCLRNRETSILYRFPEEVLLVVLEKIRDGNDLLSLFCLRRVSRLLRRLVHSDPAFLANSFQRHSGATIRPRCGLRSPNFVQFRENFAALELLGYKNGKFPLIRLLDRDRVLKQDEKPDERVLQSTKKSFPLCKHKSVYADKVHHIALERTGARWERELTSAPAVIVRCHRCTGRYACKASKNKTRSSKESSPVESSTPPSTSAVLLVSVFSADVVLRWSGHRLLTVKNGKLDSLELRAMFDEYGKEGAPWMVPDASAGSPWRPEMWCFGPDVCSCVRYGPAPEDEEQVAADPDRFFPSHSVKFRHFAWNSPWTVTIQECMAHRAARLEEREKNPAAQSPKTQQICFETVYQRHIHVHSSGFGKL</sequence>
<comment type="caution">
    <text evidence="1">The sequence shown here is derived from an EMBL/GenBank/DDBJ whole genome shotgun (WGS) entry which is preliminary data.</text>
</comment>
<evidence type="ECO:0008006" key="3">
    <source>
        <dbReference type="Google" id="ProtNLM"/>
    </source>
</evidence>
<accession>A0AA40AKI0</accession>
<evidence type="ECO:0000313" key="1">
    <source>
        <dbReference type="EMBL" id="KAK0717505.1"/>
    </source>
</evidence>
<dbReference type="InterPro" id="IPR036047">
    <property type="entry name" value="F-box-like_dom_sf"/>
</dbReference>
<name>A0AA40AKI0_9PEZI</name>
<dbReference type="RefSeq" id="XP_060296298.1">
    <property type="nucleotide sequence ID" value="XM_060446606.1"/>
</dbReference>
<organism evidence="1 2">
    <name type="scientific">Lasiosphaeria miniovina</name>
    <dbReference type="NCBI Taxonomy" id="1954250"/>
    <lineage>
        <taxon>Eukaryota</taxon>
        <taxon>Fungi</taxon>
        <taxon>Dikarya</taxon>
        <taxon>Ascomycota</taxon>
        <taxon>Pezizomycotina</taxon>
        <taxon>Sordariomycetes</taxon>
        <taxon>Sordariomycetidae</taxon>
        <taxon>Sordariales</taxon>
        <taxon>Lasiosphaeriaceae</taxon>
        <taxon>Lasiosphaeria</taxon>
    </lineage>
</organism>
<dbReference type="GeneID" id="85329876"/>
<dbReference type="SUPFAM" id="SSF81383">
    <property type="entry name" value="F-box domain"/>
    <property type="match status" value="1"/>
</dbReference>
<gene>
    <name evidence="1" type="ORF">B0T26DRAFT_775960</name>
</gene>
<evidence type="ECO:0000313" key="2">
    <source>
        <dbReference type="Proteomes" id="UP001172101"/>
    </source>
</evidence>
<protein>
    <recommendedName>
        <fullName evidence="3">F-box domain-containing protein</fullName>
    </recommendedName>
</protein>
<dbReference type="EMBL" id="JAUIRO010000004">
    <property type="protein sequence ID" value="KAK0717505.1"/>
    <property type="molecule type" value="Genomic_DNA"/>
</dbReference>
<reference evidence="1" key="1">
    <citation type="submission" date="2023-06" db="EMBL/GenBank/DDBJ databases">
        <title>Genome-scale phylogeny and comparative genomics of the fungal order Sordariales.</title>
        <authorList>
            <consortium name="Lawrence Berkeley National Laboratory"/>
            <person name="Hensen N."/>
            <person name="Bonometti L."/>
            <person name="Westerberg I."/>
            <person name="Brannstrom I.O."/>
            <person name="Guillou S."/>
            <person name="Cros-Aarteil S."/>
            <person name="Calhoun S."/>
            <person name="Haridas S."/>
            <person name="Kuo A."/>
            <person name="Mondo S."/>
            <person name="Pangilinan J."/>
            <person name="Riley R."/>
            <person name="LaButti K."/>
            <person name="Andreopoulos B."/>
            <person name="Lipzen A."/>
            <person name="Chen C."/>
            <person name="Yanf M."/>
            <person name="Daum C."/>
            <person name="Ng V."/>
            <person name="Clum A."/>
            <person name="Steindorff A."/>
            <person name="Ohm R."/>
            <person name="Martin F."/>
            <person name="Silar P."/>
            <person name="Natvig D."/>
            <person name="Lalanne C."/>
            <person name="Gautier V."/>
            <person name="Ament-velasquez S.L."/>
            <person name="Kruys A."/>
            <person name="Hutchinson M.I."/>
            <person name="Powell A.J."/>
            <person name="Barry K."/>
            <person name="Miller A.N."/>
            <person name="Grigoriev I.V."/>
            <person name="Debuchy R."/>
            <person name="Gladieux P."/>
            <person name="Thoren M.H."/>
            <person name="Johannesson H."/>
        </authorList>
    </citation>
    <scope>NUCLEOTIDE SEQUENCE</scope>
    <source>
        <strain evidence="1">SMH2392-1A</strain>
    </source>
</reference>
<proteinExistence type="predicted"/>